<dbReference type="InterPro" id="IPR029058">
    <property type="entry name" value="AB_hydrolase_fold"/>
</dbReference>
<keyword evidence="2" id="KW-0378">Hydrolase</keyword>
<reference evidence="2 3" key="1">
    <citation type="submission" date="2019-10" db="EMBL/GenBank/DDBJ databases">
        <title>Alcanivorax sp.PA15-N-34 draft genome sequence.</title>
        <authorList>
            <person name="Liao X."/>
            <person name="Shao Z."/>
        </authorList>
    </citation>
    <scope>NUCLEOTIDE SEQUENCE [LARGE SCALE GENOMIC DNA]</scope>
    <source>
        <strain evidence="2 3">PA15-N-34</strain>
    </source>
</reference>
<dbReference type="Pfam" id="PF00561">
    <property type="entry name" value="Abhydrolase_1"/>
    <property type="match status" value="1"/>
</dbReference>
<dbReference type="GO" id="GO:0016787">
    <property type="term" value="F:hydrolase activity"/>
    <property type="evidence" value="ECO:0007669"/>
    <property type="project" value="UniProtKB-KW"/>
</dbReference>
<proteinExistence type="predicted"/>
<dbReference type="Gene3D" id="3.40.50.1820">
    <property type="entry name" value="alpha/beta hydrolase"/>
    <property type="match status" value="1"/>
</dbReference>
<organism evidence="2 3">
    <name type="scientific">Alcanivorax sediminis</name>
    <dbReference type="NCBI Taxonomy" id="2663008"/>
    <lineage>
        <taxon>Bacteria</taxon>
        <taxon>Pseudomonadati</taxon>
        <taxon>Pseudomonadota</taxon>
        <taxon>Gammaproteobacteria</taxon>
        <taxon>Oceanospirillales</taxon>
        <taxon>Alcanivoracaceae</taxon>
        <taxon>Alcanivorax</taxon>
    </lineage>
</organism>
<protein>
    <submittedName>
        <fullName evidence="2">Alpha/beta fold hydrolase</fullName>
    </submittedName>
</protein>
<dbReference type="Proteomes" id="UP000469421">
    <property type="component" value="Unassembled WGS sequence"/>
</dbReference>
<dbReference type="EMBL" id="WIRE01000001">
    <property type="protein sequence ID" value="MQX52498.1"/>
    <property type="molecule type" value="Genomic_DNA"/>
</dbReference>
<sequence>MNNKLSPPAIGLLLGESRAMLSYGRYLVRGLGHRQLPTGNGQPVLVLPGFGASDVSTRPLRRSLGRLGYSSYGWAQGTNTGMNSKRRDMLVTQLHAIHARHGQPVTLVGWSLGGVFARELARVFPERVSQVFTLGSPINGDPEANNVSALFKLFNPKHQNPDREAFFERIPAPPVPCTAIYTRQDGIVSWRCCLENDGPMTENVEVTGTHVGLPWNPQVLAAIAERLARGA</sequence>
<evidence type="ECO:0000313" key="2">
    <source>
        <dbReference type="EMBL" id="MQX52498.1"/>
    </source>
</evidence>
<dbReference type="InterPro" id="IPR000073">
    <property type="entry name" value="AB_hydrolase_1"/>
</dbReference>
<dbReference type="RefSeq" id="WP_153499278.1">
    <property type="nucleotide sequence ID" value="NZ_JBMZXE010000028.1"/>
</dbReference>
<dbReference type="AlphaFoldDB" id="A0A6N7LQB5"/>
<accession>A0A6N7LQB5</accession>
<comment type="caution">
    <text evidence="2">The sequence shown here is derived from an EMBL/GenBank/DDBJ whole genome shotgun (WGS) entry which is preliminary data.</text>
</comment>
<feature type="domain" description="AB hydrolase-1" evidence="1">
    <location>
        <begin position="47"/>
        <end position="139"/>
    </location>
</feature>
<keyword evidence="3" id="KW-1185">Reference proteome</keyword>
<evidence type="ECO:0000259" key="1">
    <source>
        <dbReference type="Pfam" id="PF00561"/>
    </source>
</evidence>
<evidence type="ECO:0000313" key="3">
    <source>
        <dbReference type="Proteomes" id="UP000469421"/>
    </source>
</evidence>
<name>A0A6N7LQB5_9GAMM</name>
<dbReference type="SUPFAM" id="SSF53474">
    <property type="entry name" value="alpha/beta-Hydrolases"/>
    <property type="match status" value="1"/>
</dbReference>
<gene>
    <name evidence="2" type="ORF">GFN93_04515</name>
</gene>